<evidence type="ECO:0000256" key="1">
    <source>
        <dbReference type="ARBA" id="ARBA00004651"/>
    </source>
</evidence>
<dbReference type="Proteomes" id="UP001216390">
    <property type="component" value="Chromosome"/>
</dbReference>
<comment type="subcellular location">
    <subcellularLocation>
        <location evidence="1">Cell membrane</location>
        <topology evidence="1">Multi-pass membrane protein</topology>
    </subcellularLocation>
</comment>
<feature type="transmembrane region" description="Helical" evidence="6">
    <location>
        <begin position="201"/>
        <end position="220"/>
    </location>
</feature>
<evidence type="ECO:0000256" key="2">
    <source>
        <dbReference type="ARBA" id="ARBA00022475"/>
    </source>
</evidence>
<evidence type="ECO:0000313" key="8">
    <source>
        <dbReference type="Proteomes" id="UP001216390"/>
    </source>
</evidence>
<keyword evidence="4 6" id="KW-1133">Transmembrane helix</keyword>
<keyword evidence="2" id="KW-1003">Cell membrane</keyword>
<dbReference type="PIRSF" id="PIRSF006060">
    <property type="entry name" value="AA_transporter"/>
    <property type="match status" value="1"/>
</dbReference>
<feature type="transmembrane region" description="Helical" evidence="6">
    <location>
        <begin position="365"/>
        <end position="382"/>
    </location>
</feature>
<protein>
    <submittedName>
        <fullName evidence="7">APC family permease</fullName>
    </submittedName>
</protein>
<dbReference type="InterPro" id="IPR050367">
    <property type="entry name" value="APC_superfamily"/>
</dbReference>
<evidence type="ECO:0000256" key="3">
    <source>
        <dbReference type="ARBA" id="ARBA00022692"/>
    </source>
</evidence>
<dbReference type="PANTHER" id="PTHR42770">
    <property type="entry name" value="AMINO ACID TRANSPORTER-RELATED"/>
    <property type="match status" value="1"/>
</dbReference>
<reference evidence="7" key="1">
    <citation type="submission" date="2023-01" db="EMBL/GenBank/DDBJ databases">
        <title>The diversity of Class Acidimicrobiia in South China Sea sediment environments and the proposal of Iamia marina sp. nov., a novel species of the genus Iamia.</title>
        <authorList>
            <person name="He Y."/>
            <person name="Tian X."/>
        </authorList>
    </citation>
    <scope>NUCLEOTIDE SEQUENCE</scope>
    <source>
        <strain evidence="7">DSM 19957</strain>
    </source>
</reference>
<dbReference type="EMBL" id="CP116942">
    <property type="protein sequence ID" value="WCO65405.1"/>
    <property type="molecule type" value="Genomic_DNA"/>
</dbReference>
<dbReference type="Gene3D" id="1.20.1740.10">
    <property type="entry name" value="Amino acid/polyamine transporter I"/>
    <property type="match status" value="1"/>
</dbReference>
<feature type="transmembrane region" description="Helical" evidence="6">
    <location>
        <begin position="290"/>
        <end position="315"/>
    </location>
</feature>
<feature type="transmembrane region" description="Helical" evidence="6">
    <location>
        <begin position="160"/>
        <end position="181"/>
    </location>
</feature>
<feature type="transmembrane region" description="Helical" evidence="6">
    <location>
        <begin position="130"/>
        <end position="153"/>
    </location>
</feature>
<evidence type="ECO:0000256" key="4">
    <source>
        <dbReference type="ARBA" id="ARBA00022989"/>
    </source>
</evidence>
<feature type="transmembrane region" description="Helical" evidence="6">
    <location>
        <begin position="56"/>
        <end position="77"/>
    </location>
</feature>
<keyword evidence="8" id="KW-1185">Reference proteome</keyword>
<proteinExistence type="predicted"/>
<evidence type="ECO:0000313" key="7">
    <source>
        <dbReference type="EMBL" id="WCO65405.1"/>
    </source>
</evidence>
<dbReference type="InterPro" id="IPR002293">
    <property type="entry name" value="AA/rel_permease1"/>
</dbReference>
<name>A0AAE9Y328_9ACTN</name>
<dbReference type="GO" id="GO:0005886">
    <property type="term" value="C:plasma membrane"/>
    <property type="evidence" value="ECO:0007669"/>
    <property type="project" value="UniProtKB-SubCell"/>
</dbReference>
<dbReference type="PANTHER" id="PTHR42770:SF11">
    <property type="entry name" value="INNER MEMBRANE TRANSPORT PROTEIN YBAT"/>
    <property type="match status" value="1"/>
</dbReference>
<dbReference type="Pfam" id="PF13520">
    <property type="entry name" value="AA_permease_2"/>
    <property type="match status" value="1"/>
</dbReference>
<evidence type="ECO:0000256" key="5">
    <source>
        <dbReference type="ARBA" id="ARBA00023136"/>
    </source>
</evidence>
<accession>A0AAE9Y328</accession>
<feature type="transmembrane region" description="Helical" evidence="6">
    <location>
        <begin position="26"/>
        <end position="44"/>
    </location>
</feature>
<feature type="transmembrane region" description="Helical" evidence="6">
    <location>
        <begin position="394"/>
        <end position="415"/>
    </location>
</feature>
<keyword evidence="5 6" id="KW-0472">Membrane</keyword>
<dbReference type="GO" id="GO:0022857">
    <property type="term" value="F:transmembrane transporter activity"/>
    <property type="evidence" value="ECO:0007669"/>
    <property type="project" value="InterPro"/>
</dbReference>
<dbReference type="RefSeq" id="WP_272734930.1">
    <property type="nucleotide sequence ID" value="NZ_CP116942.1"/>
</dbReference>
<dbReference type="KEGG" id="ima:PO878_12950"/>
<feature type="transmembrane region" description="Helical" evidence="6">
    <location>
        <begin position="421"/>
        <end position="438"/>
    </location>
</feature>
<organism evidence="7 8">
    <name type="scientific">Iamia majanohamensis</name>
    <dbReference type="NCBI Taxonomy" id="467976"/>
    <lineage>
        <taxon>Bacteria</taxon>
        <taxon>Bacillati</taxon>
        <taxon>Actinomycetota</taxon>
        <taxon>Acidimicrobiia</taxon>
        <taxon>Acidimicrobiales</taxon>
        <taxon>Iamiaceae</taxon>
        <taxon>Iamia</taxon>
    </lineage>
</organism>
<sequence>MTTLQDRGDDTRVDDTPLARAISPRLLALFITGDILGAGIYALVGEVAGEVGGAIWASFLVAFGLAALTAFAYAELVTKYPHAAGAALYVNKAFRVPMVTFVVAIVVMASGISSAAGASRAFGGDYLSEFVTLPTVLVAIGFLGLIGLVNFVGIKESIRLNVVMTVIEAGGLLFIVGLGVATLVNGEGEPGRVLEFTQDGALPLAVLSGATLAFFSFIGFEDSVNVAEEVQDPSRSYPRALMWGLVAATTIYLGVALTASMVVPTDDLAGSTAPLLRVVELGPVDVPLRLFAAVALFALFNTALINMVMASRLLYGMANQGIMPRALGRVHPRRRTPWVAIVGTTVLAAALAATGDLTDLADTTVVLLLAVFTVVNICVFVLRRDEVDHDHYRAPLVLPALGAAASVVALVGKVFDAGPGVLVRAALLVLLGIALYVANRAATGRTAAELDASRLDS</sequence>
<feature type="transmembrane region" description="Helical" evidence="6">
    <location>
        <begin position="241"/>
        <end position="263"/>
    </location>
</feature>
<dbReference type="AlphaFoldDB" id="A0AAE9Y328"/>
<feature type="transmembrane region" description="Helical" evidence="6">
    <location>
        <begin position="98"/>
        <end position="118"/>
    </location>
</feature>
<feature type="transmembrane region" description="Helical" evidence="6">
    <location>
        <begin position="336"/>
        <end position="353"/>
    </location>
</feature>
<evidence type="ECO:0000256" key="6">
    <source>
        <dbReference type="SAM" id="Phobius"/>
    </source>
</evidence>
<gene>
    <name evidence="7" type="ORF">PO878_12950</name>
</gene>
<keyword evidence="3 6" id="KW-0812">Transmembrane</keyword>